<organism evidence="1 2">
    <name type="scientific">Mesorhizobium escarrei</name>
    <dbReference type="NCBI Taxonomy" id="666018"/>
    <lineage>
        <taxon>Bacteria</taxon>
        <taxon>Pseudomonadati</taxon>
        <taxon>Pseudomonadota</taxon>
        <taxon>Alphaproteobacteria</taxon>
        <taxon>Hyphomicrobiales</taxon>
        <taxon>Phyllobacteriaceae</taxon>
        <taxon>Mesorhizobium</taxon>
    </lineage>
</organism>
<sequence>MAELDKVPAATGVIALHPAVLARYEEQLNQLQTGLPKALWLAIPNLQRRCRT</sequence>
<keyword evidence="2" id="KW-1185">Reference proteome</keyword>
<comment type="caution">
    <text evidence="1">The sequence shown here is derived from an EMBL/GenBank/DDBJ whole genome shotgun (WGS) entry which is preliminary data.</text>
</comment>
<evidence type="ECO:0000313" key="1">
    <source>
        <dbReference type="EMBL" id="CAH2408855.1"/>
    </source>
</evidence>
<gene>
    <name evidence="1" type="ORF">MES5069_740007</name>
</gene>
<accession>A0ABM9EHK5</accession>
<proteinExistence type="predicted"/>
<reference evidence="1 2" key="1">
    <citation type="submission" date="2022-03" db="EMBL/GenBank/DDBJ databases">
        <authorList>
            <person name="Brunel B."/>
        </authorList>
    </citation>
    <scope>NUCLEOTIDE SEQUENCE [LARGE SCALE GENOMIC DNA]</scope>
    <source>
        <strain evidence="1">STM5069sample</strain>
    </source>
</reference>
<dbReference type="Proteomes" id="UP001153050">
    <property type="component" value="Unassembled WGS sequence"/>
</dbReference>
<protein>
    <submittedName>
        <fullName evidence="1">Uncharacterized protein</fullName>
    </submittedName>
</protein>
<name>A0ABM9EHK5_9HYPH</name>
<evidence type="ECO:0000313" key="2">
    <source>
        <dbReference type="Proteomes" id="UP001153050"/>
    </source>
</evidence>
<dbReference type="EMBL" id="CAKXZT010000173">
    <property type="protein sequence ID" value="CAH2408855.1"/>
    <property type="molecule type" value="Genomic_DNA"/>
</dbReference>